<feature type="domain" description="FAD/NAD(P)-binding" evidence="6">
    <location>
        <begin position="4"/>
        <end position="291"/>
    </location>
</feature>
<gene>
    <name evidence="7" type="ORF">SAMN05216266_101311</name>
</gene>
<evidence type="ECO:0000256" key="5">
    <source>
        <dbReference type="ARBA" id="ARBA00023002"/>
    </source>
</evidence>
<keyword evidence="5" id="KW-0560">Oxidoreductase</keyword>
<comment type="cofactor">
    <cofactor evidence="1">
        <name>FAD</name>
        <dbReference type="ChEBI" id="CHEBI:57692"/>
    </cofactor>
</comment>
<dbReference type="InterPro" id="IPR051169">
    <property type="entry name" value="NADH-Q_oxidoreductase"/>
</dbReference>
<dbReference type="PRINTS" id="PR00469">
    <property type="entry name" value="PNDRDTASEII"/>
</dbReference>
<dbReference type="EMBL" id="FOKG01000001">
    <property type="protein sequence ID" value="SFA76765.1"/>
    <property type="molecule type" value="Genomic_DNA"/>
</dbReference>
<evidence type="ECO:0000256" key="1">
    <source>
        <dbReference type="ARBA" id="ARBA00001974"/>
    </source>
</evidence>
<protein>
    <submittedName>
        <fullName evidence="7">NADH dehydrogenase, FAD-containing subunit</fullName>
    </submittedName>
</protein>
<dbReference type="PANTHER" id="PTHR42913:SF3">
    <property type="entry name" value="64 KDA MITOCHONDRIAL NADH DEHYDROGENASE (EUROFUNG)"/>
    <property type="match status" value="1"/>
</dbReference>
<evidence type="ECO:0000256" key="3">
    <source>
        <dbReference type="ARBA" id="ARBA00022630"/>
    </source>
</evidence>
<dbReference type="STRING" id="490629.SAMN05216266_101311"/>
<proteinExistence type="inferred from homology"/>
<dbReference type="GO" id="GO:0019646">
    <property type="term" value="P:aerobic electron transport chain"/>
    <property type="evidence" value="ECO:0007669"/>
    <property type="project" value="TreeGrafter"/>
</dbReference>
<dbReference type="Proteomes" id="UP000243799">
    <property type="component" value="Unassembled WGS sequence"/>
</dbReference>
<dbReference type="GO" id="GO:0003955">
    <property type="term" value="F:NAD(P)H dehydrogenase (quinone) activity"/>
    <property type="evidence" value="ECO:0007669"/>
    <property type="project" value="TreeGrafter"/>
</dbReference>
<evidence type="ECO:0000259" key="6">
    <source>
        <dbReference type="Pfam" id="PF07992"/>
    </source>
</evidence>
<dbReference type="SUPFAM" id="SSF51905">
    <property type="entry name" value="FAD/NAD(P)-binding domain"/>
    <property type="match status" value="1"/>
</dbReference>
<dbReference type="AlphaFoldDB" id="A0A1I0VK40"/>
<evidence type="ECO:0000256" key="4">
    <source>
        <dbReference type="ARBA" id="ARBA00022827"/>
    </source>
</evidence>
<comment type="similarity">
    <text evidence="2">Belongs to the NADH dehydrogenase family.</text>
</comment>
<dbReference type="Pfam" id="PF07992">
    <property type="entry name" value="Pyr_redox_2"/>
    <property type="match status" value="1"/>
</dbReference>
<keyword evidence="8" id="KW-1185">Reference proteome</keyword>
<evidence type="ECO:0000313" key="8">
    <source>
        <dbReference type="Proteomes" id="UP000243799"/>
    </source>
</evidence>
<name>A0A1I0VK40_9PSEU</name>
<accession>A0A1I0VK40</accession>
<dbReference type="PRINTS" id="PR00368">
    <property type="entry name" value="FADPNR"/>
</dbReference>
<keyword evidence="3" id="KW-0285">Flavoprotein</keyword>
<dbReference type="OrthoDB" id="9784880at2"/>
<sequence length="396" mass="42186">MRHRIIVLGAGYAGASAAGYLARHLHPGDFEVTVVNAEPDFVERIRLHQLAAGQDPRRYELAKMFGSTGIRLRVAQVTAVDAEHRVVTVTDGEVTEQLEYDTLLYSLGSTAADHGVPGVNEHAFHIAGRQAALRLRQRLDELGEKGTVLVVGGNLTAIEAATEIAEFRPGLQVTLATSGELGGWLGLKARRHLLRAFDRLGVQVHEHTTIDRVEATGAVAVNGTTFLADATVWAAGFTAHPIAAASGLAVEDDGRITVDRMMRSVSHPEVYAAGDSAYAMGENGQPLPMSCASAGFTRMQATAAIIGELTGRKISKTPLAYLGNCISLGQKDAIFQVVDGDARSKSWSLRGRPAAHVKAAVLRGTAWNMNHPTYGLPARKHHLATTSDRSAEAAAV</sequence>
<organism evidence="7 8">
    <name type="scientific">Amycolatopsis marina</name>
    <dbReference type="NCBI Taxonomy" id="490629"/>
    <lineage>
        <taxon>Bacteria</taxon>
        <taxon>Bacillati</taxon>
        <taxon>Actinomycetota</taxon>
        <taxon>Actinomycetes</taxon>
        <taxon>Pseudonocardiales</taxon>
        <taxon>Pseudonocardiaceae</taxon>
        <taxon>Amycolatopsis</taxon>
    </lineage>
</organism>
<evidence type="ECO:0000256" key="2">
    <source>
        <dbReference type="ARBA" id="ARBA00005272"/>
    </source>
</evidence>
<dbReference type="Gene3D" id="3.50.50.100">
    <property type="match status" value="1"/>
</dbReference>
<evidence type="ECO:0000313" key="7">
    <source>
        <dbReference type="EMBL" id="SFA76765.1"/>
    </source>
</evidence>
<keyword evidence="4" id="KW-0274">FAD</keyword>
<reference evidence="8" key="1">
    <citation type="submission" date="2016-10" db="EMBL/GenBank/DDBJ databases">
        <authorList>
            <person name="Varghese N."/>
            <person name="Submissions S."/>
        </authorList>
    </citation>
    <scope>NUCLEOTIDE SEQUENCE [LARGE SCALE GENOMIC DNA]</scope>
    <source>
        <strain evidence="8">CGMCC 4.3568</strain>
    </source>
</reference>
<dbReference type="RefSeq" id="WP_091668298.1">
    <property type="nucleotide sequence ID" value="NZ_FOKG01000001.1"/>
</dbReference>
<dbReference type="PANTHER" id="PTHR42913">
    <property type="entry name" value="APOPTOSIS-INDUCING FACTOR 1"/>
    <property type="match status" value="1"/>
</dbReference>
<dbReference type="InterPro" id="IPR023753">
    <property type="entry name" value="FAD/NAD-binding_dom"/>
</dbReference>
<dbReference type="InterPro" id="IPR036188">
    <property type="entry name" value="FAD/NAD-bd_sf"/>
</dbReference>